<evidence type="ECO:0000256" key="1">
    <source>
        <dbReference type="SAM" id="MobiDB-lite"/>
    </source>
</evidence>
<gene>
    <name evidence="2" type="ORF">GGX14DRAFT_384102</name>
</gene>
<keyword evidence="3" id="KW-1185">Reference proteome</keyword>
<reference evidence="2" key="1">
    <citation type="submission" date="2023-03" db="EMBL/GenBank/DDBJ databases">
        <title>Massive genome expansion in bonnet fungi (Mycena s.s.) driven by repeated elements and novel gene families across ecological guilds.</title>
        <authorList>
            <consortium name="Lawrence Berkeley National Laboratory"/>
            <person name="Harder C.B."/>
            <person name="Miyauchi S."/>
            <person name="Viragh M."/>
            <person name="Kuo A."/>
            <person name="Thoen E."/>
            <person name="Andreopoulos B."/>
            <person name="Lu D."/>
            <person name="Skrede I."/>
            <person name="Drula E."/>
            <person name="Henrissat B."/>
            <person name="Morin E."/>
            <person name="Kohler A."/>
            <person name="Barry K."/>
            <person name="LaButti K."/>
            <person name="Morin E."/>
            <person name="Salamov A."/>
            <person name="Lipzen A."/>
            <person name="Mereny Z."/>
            <person name="Hegedus B."/>
            <person name="Baldrian P."/>
            <person name="Stursova M."/>
            <person name="Weitz H."/>
            <person name="Taylor A."/>
            <person name="Grigoriev I.V."/>
            <person name="Nagy L.G."/>
            <person name="Martin F."/>
            <person name="Kauserud H."/>
        </authorList>
    </citation>
    <scope>NUCLEOTIDE SEQUENCE</scope>
    <source>
        <strain evidence="2">9144</strain>
    </source>
</reference>
<organism evidence="2 3">
    <name type="scientific">Mycena pura</name>
    <dbReference type="NCBI Taxonomy" id="153505"/>
    <lineage>
        <taxon>Eukaryota</taxon>
        <taxon>Fungi</taxon>
        <taxon>Dikarya</taxon>
        <taxon>Basidiomycota</taxon>
        <taxon>Agaricomycotina</taxon>
        <taxon>Agaricomycetes</taxon>
        <taxon>Agaricomycetidae</taxon>
        <taxon>Agaricales</taxon>
        <taxon>Marasmiineae</taxon>
        <taxon>Mycenaceae</taxon>
        <taxon>Mycena</taxon>
    </lineage>
</organism>
<evidence type="ECO:0000313" key="3">
    <source>
        <dbReference type="Proteomes" id="UP001219525"/>
    </source>
</evidence>
<evidence type="ECO:0000313" key="2">
    <source>
        <dbReference type="EMBL" id="KAJ7230144.1"/>
    </source>
</evidence>
<comment type="caution">
    <text evidence="2">The sequence shown here is derived from an EMBL/GenBank/DDBJ whole genome shotgun (WGS) entry which is preliminary data.</text>
</comment>
<feature type="region of interest" description="Disordered" evidence="1">
    <location>
        <begin position="29"/>
        <end position="63"/>
    </location>
</feature>
<dbReference type="EMBL" id="JARJCW010000001">
    <property type="protein sequence ID" value="KAJ7230144.1"/>
    <property type="molecule type" value="Genomic_DNA"/>
</dbReference>
<dbReference type="Proteomes" id="UP001219525">
    <property type="component" value="Unassembled WGS sequence"/>
</dbReference>
<sequence length="250" mass="27343">MLEVADNASRRYSGRRVLQSDFRALVNQQRNLKLPPNHVPNQKQRTQHPRPDRKTKVVPAPICSPSPHVPVAGPKVCVDATIAHGGLMVADGKKRGSPETHAYKQISDHTPVRLHRDIDSIHKPHPPLVSLLEPLAISLRNAKQPSDGSNGCIANRLVGANLGRQIPAPPNKELCILHPIPGGILCLSFWAPNDGDECQIVISESNYLVTLFEDARSGEGFLIWINQLALANVAPMGDCAEFTGLTRVQY</sequence>
<dbReference type="AlphaFoldDB" id="A0AAD6YVI8"/>
<name>A0AAD6YVI8_9AGAR</name>
<accession>A0AAD6YVI8</accession>
<protein>
    <submittedName>
        <fullName evidence="2">Uncharacterized protein</fullName>
    </submittedName>
</protein>
<proteinExistence type="predicted"/>